<sequence length="460" mass="51327">MLGTSTRTVKIMAKDKASSAMKDYSSKGTHKSLKKINSLKPAGRISSFKKSLPKKGSSKGKILENDCTKENTLVASSMEKDPELHSKTTEFSKTRNIQSLKSRNISPNSFKEIGEKPEHEKFVKTALSDIVEDFNTSISKLKHEMTAKIESLECLNSELATSKKCHCYNLVSALEAKVSKQGVKICELENMLIAINNPTKQKGRPKIAVSNLKLDLAHEEASQNPIDIIHFSAEKPIKSRNEVASKQAKIQCTSARNGMAFEGRSMSLKTTFEGEQRLSNKTLEIENEIKEMKIVQSYEKKQGVHKSKVPEEPNLPPAEEGYITKLRSSSGMSDKRLTNYKSMKKCKSDKLIHFPTNLRSHKKRKSKNQFTYYETVRAATKHDIGANNSHRCDNFHPKSVQEGSSGNLQGRIMDKILSVPIHLAAKPSLKPGVPQTIFTLSKSCVEPGLISVATKRDEDY</sequence>
<comment type="caution">
    <text evidence="2">The sequence shown here is derived from an EMBL/GenBank/DDBJ whole genome shotgun (WGS) entry which is preliminary data.</text>
</comment>
<feature type="region of interest" description="Disordered" evidence="1">
    <location>
        <begin position="304"/>
        <end position="330"/>
    </location>
</feature>
<keyword evidence="3" id="KW-1185">Reference proteome</keyword>
<evidence type="ECO:0000313" key="2">
    <source>
        <dbReference type="EMBL" id="CAI2364726.1"/>
    </source>
</evidence>
<evidence type="ECO:0000313" key="3">
    <source>
        <dbReference type="Proteomes" id="UP001295684"/>
    </source>
</evidence>
<dbReference type="AlphaFoldDB" id="A0AAD1XBD2"/>
<proteinExistence type="predicted"/>
<evidence type="ECO:0000256" key="1">
    <source>
        <dbReference type="SAM" id="MobiDB-lite"/>
    </source>
</evidence>
<reference evidence="2" key="1">
    <citation type="submission" date="2023-07" db="EMBL/GenBank/DDBJ databases">
        <authorList>
            <consortium name="AG Swart"/>
            <person name="Singh M."/>
            <person name="Singh A."/>
            <person name="Seah K."/>
            <person name="Emmerich C."/>
        </authorList>
    </citation>
    <scope>NUCLEOTIDE SEQUENCE</scope>
    <source>
        <strain evidence="2">DP1</strain>
    </source>
</reference>
<protein>
    <submittedName>
        <fullName evidence="2">Uncharacterized protein</fullName>
    </submittedName>
</protein>
<dbReference type="Proteomes" id="UP001295684">
    <property type="component" value="Unassembled WGS sequence"/>
</dbReference>
<accession>A0AAD1XBD2</accession>
<dbReference type="EMBL" id="CAMPGE010005885">
    <property type="protein sequence ID" value="CAI2364726.1"/>
    <property type="molecule type" value="Genomic_DNA"/>
</dbReference>
<name>A0AAD1XBD2_EUPCR</name>
<feature type="region of interest" description="Disordered" evidence="1">
    <location>
        <begin position="18"/>
        <end position="62"/>
    </location>
</feature>
<gene>
    <name evidence="2" type="ORF">ECRASSUSDP1_LOCUS6072</name>
</gene>
<organism evidence="2 3">
    <name type="scientific">Euplotes crassus</name>
    <dbReference type="NCBI Taxonomy" id="5936"/>
    <lineage>
        <taxon>Eukaryota</taxon>
        <taxon>Sar</taxon>
        <taxon>Alveolata</taxon>
        <taxon>Ciliophora</taxon>
        <taxon>Intramacronucleata</taxon>
        <taxon>Spirotrichea</taxon>
        <taxon>Hypotrichia</taxon>
        <taxon>Euplotida</taxon>
        <taxon>Euplotidae</taxon>
        <taxon>Moneuplotes</taxon>
    </lineage>
</organism>